<organism evidence="2 4">
    <name type="scientific">Moritella viscosa</name>
    <dbReference type="NCBI Taxonomy" id="80854"/>
    <lineage>
        <taxon>Bacteria</taxon>
        <taxon>Pseudomonadati</taxon>
        <taxon>Pseudomonadota</taxon>
        <taxon>Gammaproteobacteria</taxon>
        <taxon>Alteromonadales</taxon>
        <taxon>Moritellaceae</taxon>
        <taxon>Moritella</taxon>
    </lineage>
</organism>
<evidence type="ECO:0000313" key="1">
    <source>
        <dbReference type="EMBL" id="SGY88462.1"/>
    </source>
</evidence>
<dbReference type="OrthoDB" id="9800971at2"/>
<dbReference type="RefSeq" id="WP_045111419.1">
    <property type="nucleotide sequence ID" value="NZ_CAWQZC010000118.1"/>
</dbReference>
<dbReference type="HOGENOM" id="CLU_171735_1_0_6"/>
<protein>
    <recommendedName>
        <fullName evidence="5">Transcriptional regulator</fullName>
    </recommendedName>
</protein>
<dbReference type="Proteomes" id="UP000183794">
    <property type="component" value="Unassembled WGS sequence"/>
</dbReference>
<evidence type="ECO:0000313" key="4">
    <source>
        <dbReference type="Proteomes" id="UP000183794"/>
    </source>
</evidence>
<evidence type="ECO:0000313" key="3">
    <source>
        <dbReference type="Proteomes" id="UP000182660"/>
    </source>
</evidence>
<gene>
    <name evidence="1" type="ORF">MT2528_1522</name>
    <name evidence="2" type="ORF">NVI5450_1721</name>
</gene>
<dbReference type="EMBL" id="FPLD01000051">
    <property type="protein sequence ID" value="SGY95453.1"/>
    <property type="molecule type" value="Genomic_DNA"/>
</dbReference>
<dbReference type="Pfam" id="PF10115">
    <property type="entry name" value="HlyU"/>
    <property type="match status" value="1"/>
</dbReference>
<dbReference type="STRING" id="80854.MVIS_3408"/>
<name>A0A090ILN1_9GAMM</name>
<evidence type="ECO:0000313" key="2">
    <source>
        <dbReference type="EMBL" id="SGY95453.1"/>
    </source>
</evidence>
<dbReference type="AlphaFoldDB" id="A0A090ILN1"/>
<evidence type="ECO:0008006" key="5">
    <source>
        <dbReference type="Google" id="ProtNLM"/>
    </source>
</evidence>
<dbReference type="EMBL" id="FPLJ01000039">
    <property type="protein sequence ID" value="SGY88462.1"/>
    <property type="molecule type" value="Genomic_DNA"/>
</dbReference>
<reference evidence="2 4" key="2">
    <citation type="submission" date="2016-11" db="EMBL/GenBank/DDBJ databases">
        <authorList>
            <person name="Jaros S."/>
            <person name="Januszkiewicz K."/>
            <person name="Wedrychowicz H."/>
        </authorList>
    </citation>
    <scope>NUCLEOTIDE SEQUENCE [LARGE SCALE GENOMIC DNA]</scope>
    <source>
        <strain evidence="2">NVI 5450</strain>
    </source>
</reference>
<sequence length="110" mass="12788">MFGLLKRFFSDSDDKPVDNTPSVEPVHYNDYLIFVMPKEEGGQYRVAGFIEKPIVKDPVEQGNDEKENEVENLRHLFIRSDVCMSKQQAEQITLQKCKLFIDQVGDNMFK</sequence>
<dbReference type="InterPro" id="IPR018772">
    <property type="entry name" value="Transcription_activator_HlyU"/>
</dbReference>
<dbReference type="KEGG" id="mvs:MVIS_3408"/>
<accession>A0A090ILN1</accession>
<keyword evidence="3" id="KW-1185">Reference proteome</keyword>
<dbReference type="PATRIC" id="fig|80854.5.peg.3606"/>
<dbReference type="Proteomes" id="UP000182660">
    <property type="component" value="Unassembled WGS sequence"/>
</dbReference>
<dbReference type="GeneID" id="61295406"/>
<proteinExistence type="predicted"/>
<reference evidence="1 3" key="1">
    <citation type="submission" date="2016-11" db="EMBL/GenBank/DDBJ databases">
        <authorList>
            <person name="Klemetsen T."/>
        </authorList>
    </citation>
    <scope>NUCLEOTIDE SEQUENCE [LARGE SCALE GENOMIC DNA]</scope>
    <source>
        <strain evidence="1">MT 2528</strain>
    </source>
</reference>